<accession>A0A9P9EXW5</accession>
<dbReference type="AlphaFoldDB" id="A0A9P9EXW5"/>
<reference evidence="4" key="1">
    <citation type="journal article" date="2021" name="Nat. Commun.">
        <title>Genetic determinants of endophytism in the Arabidopsis root mycobiome.</title>
        <authorList>
            <person name="Mesny F."/>
            <person name="Miyauchi S."/>
            <person name="Thiergart T."/>
            <person name="Pickel B."/>
            <person name="Atanasova L."/>
            <person name="Karlsson M."/>
            <person name="Huettel B."/>
            <person name="Barry K.W."/>
            <person name="Haridas S."/>
            <person name="Chen C."/>
            <person name="Bauer D."/>
            <person name="Andreopoulos W."/>
            <person name="Pangilinan J."/>
            <person name="LaButti K."/>
            <person name="Riley R."/>
            <person name="Lipzen A."/>
            <person name="Clum A."/>
            <person name="Drula E."/>
            <person name="Henrissat B."/>
            <person name="Kohler A."/>
            <person name="Grigoriev I.V."/>
            <person name="Martin F.M."/>
            <person name="Hacquard S."/>
        </authorList>
    </citation>
    <scope>NUCLEOTIDE SEQUENCE</scope>
    <source>
        <strain evidence="4">MPI-CAGE-AT-0147</strain>
    </source>
</reference>
<dbReference type="InterPro" id="IPR051468">
    <property type="entry name" value="Fungal_SecMetab_SDRs"/>
</dbReference>
<dbReference type="SUPFAM" id="SSF51735">
    <property type="entry name" value="NAD(P)-binding Rossmann-fold domains"/>
    <property type="match status" value="1"/>
</dbReference>
<dbReference type="CDD" id="cd05325">
    <property type="entry name" value="carb_red_sniffer_like_SDR_c"/>
    <property type="match status" value="1"/>
</dbReference>
<dbReference type="GO" id="GO:0005737">
    <property type="term" value="C:cytoplasm"/>
    <property type="evidence" value="ECO:0007669"/>
    <property type="project" value="TreeGrafter"/>
</dbReference>
<keyword evidence="3" id="KW-0560">Oxidoreductase</keyword>
<evidence type="ECO:0000313" key="5">
    <source>
        <dbReference type="Proteomes" id="UP000738349"/>
    </source>
</evidence>
<name>A0A9P9EXW5_9HYPO</name>
<keyword evidence="5" id="KW-1185">Reference proteome</keyword>
<evidence type="ECO:0000256" key="3">
    <source>
        <dbReference type="ARBA" id="ARBA00023002"/>
    </source>
</evidence>
<dbReference type="Gene3D" id="3.40.50.720">
    <property type="entry name" value="NAD(P)-binding Rossmann-like Domain"/>
    <property type="match status" value="1"/>
</dbReference>
<comment type="similarity">
    <text evidence="1">Belongs to the short-chain dehydrogenases/reductases (SDR) family.</text>
</comment>
<sequence>MSSKLTCLVTGTTRGIGRGLVEAYLSIPGTTVIATVRDPHHSTIEILHGIAKEAGSSLIVVQMDAGSSKSIVDAFKNITESHGIQSLDVVIANAGVGGMIDSLTETPVSLIQNYIDVNAYGPLELFKSALPLLRKSAQPKFCTISSLAGSVNAMNTMFPTAPYGASKALVNYFIRWLAHENEDVITWTMHPGLVATDMGNSAVQDLIQAGVDANAFTPISVEDSVKGIAKVISGASKEKTSGRFLGHDGVELPW</sequence>
<gene>
    <name evidence="4" type="ORF">EDB81DRAFT_932604</name>
</gene>
<dbReference type="EMBL" id="JAGMUV010000007">
    <property type="protein sequence ID" value="KAH7148256.1"/>
    <property type="molecule type" value="Genomic_DNA"/>
</dbReference>
<keyword evidence="2" id="KW-0521">NADP</keyword>
<evidence type="ECO:0000256" key="2">
    <source>
        <dbReference type="ARBA" id="ARBA00022857"/>
    </source>
</evidence>
<dbReference type="PRINTS" id="PR00081">
    <property type="entry name" value="GDHRDH"/>
</dbReference>
<protein>
    <recommendedName>
        <fullName evidence="6">NAD(P)-binding protein</fullName>
    </recommendedName>
</protein>
<evidence type="ECO:0000313" key="4">
    <source>
        <dbReference type="EMBL" id="KAH7148256.1"/>
    </source>
</evidence>
<organism evidence="4 5">
    <name type="scientific">Dactylonectria macrodidyma</name>
    <dbReference type="NCBI Taxonomy" id="307937"/>
    <lineage>
        <taxon>Eukaryota</taxon>
        <taxon>Fungi</taxon>
        <taxon>Dikarya</taxon>
        <taxon>Ascomycota</taxon>
        <taxon>Pezizomycotina</taxon>
        <taxon>Sordariomycetes</taxon>
        <taxon>Hypocreomycetidae</taxon>
        <taxon>Hypocreales</taxon>
        <taxon>Nectriaceae</taxon>
        <taxon>Dactylonectria</taxon>
    </lineage>
</organism>
<dbReference type="PANTHER" id="PTHR43544:SF7">
    <property type="entry name" value="NADB-LER2"/>
    <property type="match status" value="1"/>
</dbReference>
<dbReference type="Proteomes" id="UP000738349">
    <property type="component" value="Unassembled WGS sequence"/>
</dbReference>
<dbReference type="OrthoDB" id="9876299at2759"/>
<evidence type="ECO:0000256" key="1">
    <source>
        <dbReference type="ARBA" id="ARBA00006484"/>
    </source>
</evidence>
<comment type="caution">
    <text evidence="4">The sequence shown here is derived from an EMBL/GenBank/DDBJ whole genome shotgun (WGS) entry which is preliminary data.</text>
</comment>
<dbReference type="PANTHER" id="PTHR43544">
    <property type="entry name" value="SHORT-CHAIN DEHYDROGENASE/REDUCTASE"/>
    <property type="match status" value="1"/>
</dbReference>
<dbReference type="InterPro" id="IPR002347">
    <property type="entry name" value="SDR_fam"/>
</dbReference>
<proteinExistence type="inferred from homology"/>
<dbReference type="Pfam" id="PF00106">
    <property type="entry name" value="adh_short"/>
    <property type="match status" value="1"/>
</dbReference>
<evidence type="ECO:0008006" key="6">
    <source>
        <dbReference type="Google" id="ProtNLM"/>
    </source>
</evidence>
<dbReference type="InterPro" id="IPR036291">
    <property type="entry name" value="NAD(P)-bd_dom_sf"/>
</dbReference>
<dbReference type="GO" id="GO:0016491">
    <property type="term" value="F:oxidoreductase activity"/>
    <property type="evidence" value="ECO:0007669"/>
    <property type="project" value="UniProtKB-KW"/>
</dbReference>